<dbReference type="Pfam" id="PF00572">
    <property type="entry name" value="Ribosomal_L13"/>
    <property type="match status" value="1"/>
</dbReference>
<dbReference type="NCBIfam" id="NF005004">
    <property type="entry name" value="PRK06394.1"/>
    <property type="match status" value="1"/>
</dbReference>
<dbReference type="PANTHER" id="PTHR11545">
    <property type="entry name" value="RIBOSOMAL PROTEIN L13"/>
    <property type="match status" value="1"/>
</dbReference>
<reference evidence="6 7" key="2">
    <citation type="journal article" date="2011" name="Stand. Genomic Sci.">
        <title>Complete genome sequence of Desulfurococcus mucosus type strain (O7/1).</title>
        <authorList>
            <person name="Wirth R."/>
            <person name="Chertkov O."/>
            <person name="Held B."/>
            <person name="Lapidus A."/>
            <person name="Nolan M."/>
            <person name="Lucas S."/>
            <person name="Hammon N."/>
            <person name="Deshpande S."/>
            <person name="Cheng J.F."/>
            <person name="Tapia R."/>
            <person name="Han C."/>
            <person name="Goodwin L."/>
            <person name="Pitluck S."/>
            <person name="Liolios K."/>
            <person name="Ioanna P."/>
            <person name="Ivanova N."/>
            <person name="Mavromatis K."/>
            <person name="Mikhailova N."/>
            <person name="Pati A."/>
            <person name="Chen A."/>
            <person name="Palaniappan K."/>
            <person name="Land M."/>
            <person name="Hauser L."/>
            <person name="Chang Y.J."/>
            <person name="Jeffries C.D."/>
            <person name="Bilek Y."/>
            <person name="Hader T."/>
            <person name="Rohde M."/>
            <person name="Spring S."/>
            <person name="Sikorski J."/>
            <person name="Goker M."/>
            <person name="Woyke T."/>
            <person name="Bristow J."/>
            <person name="Eisen J.A."/>
            <person name="Markowitz V."/>
            <person name="Hugenholtz P."/>
            <person name="Kyrpides N.C."/>
            <person name="Klenk H.P."/>
        </authorList>
    </citation>
    <scope>NUCLEOTIDE SEQUENCE [LARGE SCALE GENOMIC DNA]</scope>
    <source>
        <strain evidence="7">ATCC 35584 / DSM 2162 / JCM 9187 / O7/1</strain>
    </source>
</reference>
<dbReference type="InterPro" id="IPR005755">
    <property type="entry name" value="Ribosomal_uL13_euk/arc"/>
</dbReference>
<keyword evidence="3 4" id="KW-0687">Ribonucleoprotein</keyword>
<protein>
    <recommendedName>
        <fullName evidence="4">Large ribosomal subunit protein uL13</fullName>
    </recommendedName>
</protein>
<evidence type="ECO:0000256" key="3">
    <source>
        <dbReference type="ARBA" id="ARBA00023274"/>
    </source>
</evidence>
<dbReference type="PANTHER" id="PTHR11545:SF3">
    <property type="entry name" value="LARGE RIBOSOMAL SUBUNIT PROTEIN UL13"/>
    <property type="match status" value="1"/>
</dbReference>
<dbReference type="eggNOG" id="arCOG04242">
    <property type="taxonomic scope" value="Archaea"/>
</dbReference>
<dbReference type="InterPro" id="IPR036899">
    <property type="entry name" value="Ribosomal_uL13_sf"/>
</dbReference>
<dbReference type="Proteomes" id="UP000001068">
    <property type="component" value="Chromosome"/>
</dbReference>
<gene>
    <name evidence="4" type="primary">rpl13</name>
    <name evidence="6" type="ordered locus">Desmu_1352</name>
</gene>
<evidence type="ECO:0000256" key="4">
    <source>
        <dbReference type="HAMAP-Rule" id="MF_01366"/>
    </source>
</evidence>
<dbReference type="GO" id="GO:0022625">
    <property type="term" value="C:cytosolic large ribosomal subunit"/>
    <property type="evidence" value="ECO:0007669"/>
    <property type="project" value="UniProtKB-UniRule"/>
</dbReference>
<dbReference type="InterPro" id="IPR005823">
    <property type="entry name" value="Ribosomal_uL13_bac-type"/>
</dbReference>
<dbReference type="STRING" id="765177.Desmu_1352"/>
<dbReference type="RefSeq" id="WP_013562868.1">
    <property type="nucleotide sequence ID" value="NC_014961.1"/>
</dbReference>
<accession>E8R7Q2</accession>
<dbReference type="PIRSF" id="PIRSF002181">
    <property type="entry name" value="Ribosomal_L13"/>
    <property type="match status" value="1"/>
</dbReference>
<dbReference type="Gene3D" id="3.90.1180.10">
    <property type="entry name" value="Ribosomal protein L13"/>
    <property type="match status" value="1"/>
</dbReference>
<name>E8R7Q2_DESM0</name>
<dbReference type="SUPFAM" id="SSF52161">
    <property type="entry name" value="Ribosomal protein L13"/>
    <property type="match status" value="1"/>
</dbReference>
<evidence type="ECO:0000313" key="7">
    <source>
        <dbReference type="Proteomes" id="UP000001068"/>
    </source>
</evidence>
<keyword evidence="2 4" id="KW-0689">Ribosomal protein</keyword>
<dbReference type="PROSITE" id="PS00783">
    <property type="entry name" value="RIBOSOMAL_L13"/>
    <property type="match status" value="1"/>
</dbReference>
<reference evidence="7" key="1">
    <citation type="submission" date="2010-11" db="EMBL/GenBank/DDBJ databases">
        <title>The complete genome of Desulfurococcus mucosus DSM 2162.</title>
        <authorList>
            <consortium name="US DOE Joint Genome Institute (JGI-PGF)"/>
            <person name="Lucas S."/>
            <person name="Copeland A."/>
            <person name="Lapidus A."/>
            <person name="Bruce D."/>
            <person name="Goodwin L."/>
            <person name="Pitluck S."/>
            <person name="Kyrpides N."/>
            <person name="Mavromatis K."/>
            <person name="Pagani I."/>
            <person name="Ivanova N."/>
            <person name="Ovchinnikova G."/>
            <person name="Chertkov O."/>
            <person name="Held B."/>
            <person name="Brettin T."/>
            <person name="Detter J.C."/>
            <person name="Tapia R."/>
            <person name="Han C."/>
            <person name="Land M."/>
            <person name="Hauser L."/>
            <person name="Markowitz V."/>
            <person name="Cheng J.-F."/>
            <person name="Hugenholtz P."/>
            <person name="Woyke T."/>
            <person name="Wu D."/>
            <person name="Wirth R."/>
            <person name="Bilek Y."/>
            <person name="Hader T."/>
            <person name="Klenk H.-P."/>
            <person name="Eisen J.A."/>
        </authorList>
    </citation>
    <scope>NUCLEOTIDE SEQUENCE [LARGE SCALE GENOMIC DNA]</scope>
    <source>
        <strain evidence="7">ATCC 35584 / DSM 2162 / JCM 9187 / O7/1</strain>
    </source>
</reference>
<dbReference type="HOGENOM" id="CLU_076922_1_0_2"/>
<evidence type="ECO:0000256" key="1">
    <source>
        <dbReference type="ARBA" id="ARBA00006227"/>
    </source>
</evidence>
<dbReference type="EMBL" id="CP002363">
    <property type="protein sequence ID" value="ADV65646.1"/>
    <property type="molecule type" value="Genomic_DNA"/>
</dbReference>
<comment type="function">
    <text evidence="4">This protein is one of the early assembly proteins of the 50S ribosomal subunit, although it is not seen to bind rRNA by itself. It is important during the early stages of 50S assembly.</text>
</comment>
<dbReference type="KEGG" id="dmu:Desmu_1352"/>
<dbReference type="InterPro" id="IPR023563">
    <property type="entry name" value="Ribosomal_uL13_CS"/>
</dbReference>
<evidence type="ECO:0000256" key="5">
    <source>
        <dbReference type="RuleBase" id="RU003877"/>
    </source>
</evidence>
<dbReference type="HAMAP" id="MF_01366">
    <property type="entry name" value="Ribosomal_uL13"/>
    <property type="match status" value="1"/>
</dbReference>
<evidence type="ECO:0000313" key="6">
    <source>
        <dbReference type="EMBL" id="ADV65646.1"/>
    </source>
</evidence>
<dbReference type="GO" id="GO:0003729">
    <property type="term" value="F:mRNA binding"/>
    <property type="evidence" value="ECO:0007669"/>
    <property type="project" value="TreeGrafter"/>
</dbReference>
<keyword evidence="7" id="KW-1185">Reference proteome</keyword>
<dbReference type="GO" id="GO:0003735">
    <property type="term" value="F:structural constituent of ribosome"/>
    <property type="evidence" value="ECO:0007669"/>
    <property type="project" value="UniProtKB-UniRule"/>
</dbReference>
<dbReference type="NCBIfam" id="TIGR01077">
    <property type="entry name" value="L13_A_E"/>
    <property type="match status" value="1"/>
</dbReference>
<sequence length="150" mass="17147" precursor="true">MSEEKILYVDASNQVLGRVASIVAKKLLEGYRVIVVNAEKAVVSGEKNRVIAGYKLLLNVKTHYNPEKTGIRRPRTPVNIFKRTVRGMLPVDQPKGREAYRRLRVYVGVPSSMKNVQFTQFPEASASRLRNRFVYLEEIARAMGWRGVRK</sequence>
<dbReference type="OrthoDB" id="7668at2157"/>
<dbReference type="GO" id="GO:0017148">
    <property type="term" value="P:negative regulation of translation"/>
    <property type="evidence" value="ECO:0007669"/>
    <property type="project" value="TreeGrafter"/>
</dbReference>
<dbReference type="AlphaFoldDB" id="E8R7Q2"/>
<dbReference type="GeneID" id="10154078"/>
<dbReference type="GO" id="GO:0006412">
    <property type="term" value="P:translation"/>
    <property type="evidence" value="ECO:0007669"/>
    <property type="project" value="UniProtKB-UniRule"/>
</dbReference>
<evidence type="ECO:0000256" key="2">
    <source>
        <dbReference type="ARBA" id="ARBA00022980"/>
    </source>
</evidence>
<dbReference type="InterPro" id="IPR005822">
    <property type="entry name" value="Ribosomal_uL13"/>
</dbReference>
<proteinExistence type="inferred from homology"/>
<comment type="subunit">
    <text evidence="4">Part of the 50S ribosomal subunit.</text>
</comment>
<organism evidence="6 7">
    <name type="scientific">Desulfurococcus mucosus (strain ATCC 35584 / DSM 2162 / JCM 9187 / O7/1)</name>
    <dbReference type="NCBI Taxonomy" id="765177"/>
    <lineage>
        <taxon>Archaea</taxon>
        <taxon>Thermoproteota</taxon>
        <taxon>Thermoprotei</taxon>
        <taxon>Desulfurococcales</taxon>
        <taxon>Desulfurococcaceae</taxon>
        <taxon>Desulfurococcus</taxon>
    </lineage>
</organism>
<comment type="similarity">
    <text evidence="1 4 5">Belongs to the universal ribosomal protein uL13 family.</text>
</comment>
<dbReference type="CDD" id="cd00392">
    <property type="entry name" value="Ribosomal_L13"/>
    <property type="match status" value="1"/>
</dbReference>